<dbReference type="EMBL" id="RZYA01000014">
    <property type="protein sequence ID" value="RVU20944.1"/>
    <property type="molecule type" value="Genomic_DNA"/>
</dbReference>
<reference evidence="1 2" key="1">
    <citation type="submission" date="2019-01" db="EMBL/GenBank/DDBJ databases">
        <title>Genome sequences of Streptomyces and Rhizobium isolates collected from root and soil.</title>
        <authorList>
            <person name="Chhettri S."/>
            <person name="Sevigny J.L."/>
            <person name="Sen A."/>
            <person name="Ennis N."/>
            <person name="Tisa L."/>
        </authorList>
    </citation>
    <scope>NUCLEOTIDE SEQUENCE [LARGE SCALE GENOMIC DNA]</scope>
    <source>
        <strain evidence="1 2">San01</strain>
    </source>
</reference>
<name>A0A3S2VEC5_9ACTN</name>
<evidence type="ECO:0000313" key="2">
    <source>
        <dbReference type="Proteomes" id="UP000283128"/>
    </source>
</evidence>
<evidence type="ECO:0000313" key="1">
    <source>
        <dbReference type="EMBL" id="RVU20944.1"/>
    </source>
</evidence>
<keyword evidence="2" id="KW-1185">Reference proteome</keyword>
<protein>
    <submittedName>
        <fullName evidence="1">Uncharacterized protein</fullName>
    </submittedName>
</protein>
<dbReference type="OrthoDB" id="9757728at2"/>
<dbReference type="Proteomes" id="UP000283128">
    <property type="component" value="Unassembled WGS sequence"/>
</dbReference>
<comment type="caution">
    <text evidence="1">The sequence shown here is derived from an EMBL/GenBank/DDBJ whole genome shotgun (WGS) entry which is preliminary data.</text>
</comment>
<sequence length="1550" mass="162740">MTIAERRKALLNQAIQTNGPAAQQALAEAERLAQAAARDLTDRACCLALLAHLARPDLVDGSQLLDLLTGDAALTALGRAPLITPQAATALVTTARQRAAAGGRIGLEDVATLRAAAGSDAFDELAGVVHGLWLAVPAIQRPYLERDVAVLLPVRLETMIPPEDDRTLWLRIVPDEASILRDDPVPKPAEASRLAAMWQETAAALTPAERALGFDDWLDKPAGRQAFAALCSHVGAARAAWLTTACPPTAAGGTVTIDTSRVCDTPPAANRVGQLPARLDVWWAFGGDAPEPATSTQPDLDALVFDVIGADRATGHGSAGGQDERTRWWADWTAAKNAGLGVEIPFPAGRSPDDLRTLYLVGIGDESPEQLFRAQIDAGEVATLALGAPTNAVDGRQAAPLGDDPGTWLPIAQARLHALGSPLPEEDDLTRSLAGDGADLPPLPRAVGPKELDQTLVRALWPALWGHTLRDLWGCAEDGDVLAEWATRHLRPEGPLPPLRIAAQPYGLLPTAALEQWATAPDEGPDAAQDGRLRSALLPMRALWAATARDAGTSVGASTKRLLDLVAHDGVSAGYAHRPFLAVELWAAVYGSMQLLDQQLFDAWVHETFAPLYDLLGRGPDDPPGIRQLVTFGDVEPLATPLVVPTRWPYWFYENPDGSVTTDADGNPVPVMTPQAGLVRLLTDVERYGHRPGQLYEEWRGVLPDSLLVRLALHSATLSAAGVAQFNAGLAEPILEPLIGDDTQPTVLQALSSQYDPNSSHDHPAGRVRASVLEGVNHLWKTIAEAASGTGTPPRAGILNDIERALRATLDTATHRLDPWLTGIAARRLEFLREQPESRFRLGVYGWLDGPLLGQPGPTEGGLLHAPSHPQALTAAILRDKYVTESAETSGASDRWSMRLESQRVRLAEELAEEVRLGSHVFEALGRRVEQIIGVRTVQGTVAQEAGSRIDTLRRTYPMTTGRYDRGRVCHGPDALAGLLASGPPVIVTPAQRDRLGELQPVLDAYGDLLVAEAVHQVVSGQADRAGAAMDSAAGLARPPTLAFTETPLAGEALTTAAVSVIPYVPAPTGPDSGDPAVPPARLADASVADVLPALAGAAADWSWQAPDGSAVTLDRLGLEPADTLSLSADLLSDLARAALGAAPGTALTGTGTQRHELARDVVQALGGTPLFLRDVAPTALTPAQADEVRTLDGQILAELRTRYATLRAGAQRMSDELAAARTAADPVLLRQALFRALRWGVTPVADDDDPRALLRLLTSPPGAAAPEPQAAGLAQRAEEAMRARLAAAPPPDTTQPLGQAIAELAAPGGRLAVLTGIDAAVLARIAGLHTAAPEPDLDTEWLTVVASVHPRLATVEALQLAAATAAGGPEAASPGSPESHGWSGFPGFTAWSSAPADPWQTAALAALRDLRRQPGRSREPMPRFVAAYTAAAPGWQTGRRVAAALIDAWSDTAPDPDQVTTAAFGFNGPAARAPQAILLAVPADLGSGYGAALDTEELVEVLAETRESAHARAVEPDALGAHLAVAPTITLTATGSTAVPLGTGIAFPD</sequence>
<gene>
    <name evidence="1" type="ORF">EOT10_26835</name>
</gene>
<accession>A0A3S2VEC5</accession>
<proteinExistence type="predicted"/>
<organism evidence="1 2">
    <name type="scientific">Streptomyces antnestii</name>
    <dbReference type="NCBI Taxonomy" id="2494256"/>
    <lineage>
        <taxon>Bacteria</taxon>
        <taxon>Bacillati</taxon>
        <taxon>Actinomycetota</taxon>
        <taxon>Actinomycetes</taxon>
        <taxon>Kitasatosporales</taxon>
        <taxon>Streptomycetaceae</taxon>
        <taxon>Streptomyces</taxon>
    </lineage>
</organism>
<dbReference type="RefSeq" id="WP_127830898.1">
    <property type="nucleotide sequence ID" value="NZ_RZYA01000014.1"/>
</dbReference>